<dbReference type="EMBL" id="VCKY01000064">
    <property type="protein sequence ID" value="TMR19306.1"/>
    <property type="molecule type" value="Genomic_DNA"/>
</dbReference>
<proteinExistence type="predicted"/>
<dbReference type="Pfam" id="PF07690">
    <property type="entry name" value="MFS_1"/>
    <property type="match status" value="1"/>
</dbReference>
<name>A0A5S4FIR4_9ACTN</name>
<feature type="transmembrane region" description="Helical" evidence="6">
    <location>
        <begin position="102"/>
        <end position="124"/>
    </location>
</feature>
<evidence type="ECO:0000256" key="5">
    <source>
        <dbReference type="ARBA" id="ARBA00023136"/>
    </source>
</evidence>
<evidence type="ECO:0000313" key="8">
    <source>
        <dbReference type="EMBL" id="TMR19306.1"/>
    </source>
</evidence>
<feature type="transmembrane region" description="Helical" evidence="6">
    <location>
        <begin position="272"/>
        <end position="289"/>
    </location>
</feature>
<gene>
    <name evidence="8" type="ORF">ETD86_20240</name>
</gene>
<feature type="transmembrane region" description="Helical" evidence="6">
    <location>
        <begin position="356"/>
        <end position="380"/>
    </location>
</feature>
<dbReference type="InterPro" id="IPR050189">
    <property type="entry name" value="MFS_Efflux_Transporters"/>
</dbReference>
<dbReference type="GO" id="GO:0005886">
    <property type="term" value="C:plasma membrane"/>
    <property type="evidence" value="ECO:0007669"/>
    <property type="project" value="UniProtKB-SubCell"/>
</dbReference>
<dbReference type="SUPFAM" id="SSF103473">
    <property type="entry name" value="MFS general substrate transporter"/>
    <property type="match status" value="1"/>
</dbReference>
<dbReference type="PROSITE" id="PS50850">
    <property type="entry name" value="MFS"/>
    <property type="match status" value="1"/>
</dbReference>
<sequence length="383" mass="37010">MGRCARMSARVGAVVLAAGVVASMALGQFIPFLGAVGEEFALPLSAVGWLSSLITLVAGLTCLPLGIWLEGRRLRGIFLAALLVLASAGLGAAFAGGAAALFAVRVIQAAGYALVMITGPSLLARLPTGRARQSALALWGLCIPAGLTLATAGAALVGTAGWRGQAVGVGGITLVVAGLAATLPRDTRTGRRERADQGSGAGAGWAVAAVAAGFALIALIGVSVVTILPAYLTAESGLSDTSSSLLTAVVSAGSVLGSLAAGAGLRGGARPARLIAAALLMAPLSAGIFTPMPVAVVAVCAAAVLVLNGLAVSALFAALPAVAGDRVAVAVAALTQAGSLGTLLGPPLYAGAVETMGWGAAIAVSAAISSAGVGCALAALRGR</sequence>
<dbReference type="GO" id="GO:0022857">
    <property type="term" value="F:transmembrane transporter activity"/>
    <property type="evidence" value="ECO:0007669"/>
    <property type="project" value="InterPro"/>
</dbReference>
<evidence type="ECO:0000256" key="6">
    <source>
        <dbReference type="SAM" id="Phobius"/>
    </source>
</evidence>
<dbReference type="InterPro" id="IPR036259">
    <property type="entry name" value="MFS_trans_sf"/>
</dbReference>
<evidence type="ECO:0000259" key="7">
    <source>
        <dbReference type="PROSITE" id="PS50850"/>
    </source>
</evidence>
<evidence type="ECO:0000256" key="3">
    <source>
        <dbReference type="ARBA" id="ARBA00022692"/>
    </source>
</evidence>
<dbReference type="InterPro" id="IPR020846">
    <property type="entry name" value="MFS_dom"/>
</dbReference>
<evidence type="ECO:0000313" key="9">
    <source>
        <dbReference type="Proteomes" id="UP000309128"/>
    </source>
</evidence>
<comment type="subcellular location">
    <subcellularLocation>
        <location evidence="1">Cell membrane</location>
        <topology evidence="1">Multi-pass membrane protein</topology>
    </subcellularLocation>
</comment>
<evidence type="ECO:0000256" key="2">
    <source>
        <dbReference type="ARBA" id="ARBA00022475"/>
    </source>
</evidence>
<dbReference type="Gene3D" id="1.20.1250.20">
    <property type="entry name" value="MFS general substrate transporter like domains"/>
    <property type="match status" value="1"/>
</dbReference>
<keyword evidence="3 6" id="KW-0812">Transmembrane</keyword>
<feature type="domain" description="Major facilitator superfamily (MFS) profile" evidence="7">
    <location>
        <begin position="11"/>
        <end position="383"/>
    </location>
</feature>
<feature type="transmembrane region" description="Helical" evidence="6">
    <location>
        <begin position="244"/>
        <end position="265"/>
    </location>
</feature>
<keyword evidence="4 6" id="KW-1133">Transmembrane helix</keyword>
<dbReference type="PANTHER" id="PTHR43124:SF10">
    <property type="entry name" value="PURINE EFFLUX PUMP PBUE"/>
    <property type="match status" value="1"/>
</dbReference>
<dbReference type="Proteomes" id="UP000309128">
    <property type="component" value="Unassembled WGS sequence"/>
</dbReference>
<comment type="caution">
    <text evidence="8">The sequence shown here is derived from an EMBL/GenBank/DDBJ whole genome shotgun (WGS) entry which is preliminary data.</text>
</comment>
<accession>A0A5S4FIR4</accession>
<keyword evidence="2" id="KW-1003">Cell membrane</keyword>
<keyword evidence="9" id="KW-1185">Reference proteome</keyword>
<feature type="transmembrane region" description="Helical" evidence="6">
    <location>
        <begin position="164"/>
        <end position="183"/>
    </location>
</feature>
<dbReference type="PANTHER" id="PTHR43124">
    <property type="entry name" value="PURINE EFFLUX PUMP PBUE"/>
    <property type="match status" value="1"/>
</dbReference>
<feature type="transmembrane region" description="Helical" evidence="6">
    <location>
        <begin position="295"/>
        <end position="320"/>
    </location>
</feature>
<feature type="transmembrane region" description="Helical" evidence="6">
    <location>
        <begin position="46"/>
        <end position="69"/>
    </location>
</feature>
<keyword evidence="5 6" id="KW-0472">Membrane</keyword>
<evidence type="ECO:0000256" key="1">
    <source>
        <dbReference type="ARBA" id="ARBA00004651"/>
    </source>
</evidence>
<feature type="transmembrane region" description="Helical" evidence="6">
    <location>
        <begin position="204"/>
        <end position="232"/>
    </location>
</feature>
<feature type="transmembrane region" description="Helical" evidence="6">
    <location>
        <begin position="136"/>
        <end position="158"/>
    </location>
</feature>
<organism evidence="8 9">
    <name type="scientific">Nonomuraea turkmeniaca</name>
    <dbReference type="NCBI Taxonomy" id="103838"/>
    <lineage>
        <taxon>Bacteria</taxon>
        <taxon>Bacillati</taxon>
        <taxon>Actinomycetota</taxon>
        <taxon>Actinomycetes</taxon>
        <taxon>Streptosporangiales</taxon>
        <taxon>Streptosporangiaceae</taxon>
        <taxon>Nonomuraea</taxon>
    </lineage>
</organism>
<feature type="transmembrane region" description="Helical" evidence="6">
    <location>
        <begin position="76"/>
        <end position="96"/>
    </location>
</feature>
<reference evidence="8 9" key="1">
    <citation type="submission" date="2019-05" db="EMBL/GenBank/DDBJ databases">
        <title>Draft genome sequence of Nonomuraea turkmeniaca DSM 43926.</title>
        <authorList>
            <person name="Saricaoglu S."/>
            <person name="Isik K."/>
        </authorList>
    </citation>
    <scope>NUCLEOTIDE SEQUENCE [LARGE SCALE GENOMIC DNA]</scope>
    <source>
        <strain evidence="8 9">DSM 43926</strain>
    </source>
</reference>
<dbReference type="AlphaFoldDB" id="A0A5S4FIR4"/>
<evidence type="ECO:0000256" key="4">
    <source>
        <dbReference type="ARBA" id="ARBA00022989"/>
    </source>
</evidence>
<protein>
    <submittedName>
        <fullName evidence="8">MFS transporter</fullName>
    </submittedName>
</protein>
<feature type="transmembrane region" description="Helical" evidence="6">
    <location>
        <begin position="327"/>
        <end position="350"/>
    </location>
</feature>
<dbReference type="InterPro" id="IPR011701">
    <property type="entry name" value="MFS"/>
</dbReference>
<dbReference type="OrthoDB" id="3544540at2"/>